<name>A0A6N2AK11_SOLCI</name>
<dbReference type="EMBL" id="RXGB01064155">
    <property type="protein sequence ID" value="TMW80333.1"/>
    <property type="molecule type" value="Genomic_DNA"/>
</dbReference>
<dbReference type="AlphaFoldDB" id="A0A6N2AK11"/>
<evidence type="ECO:0000313" key="1">
    <source>
        <dbReference type="EMBL" id="TMW80333.1"/>
    </source>
</evidence>
<protein>
    <submittedName>
        <fullName evidence="1">Uncharacterized protein</fullName>
    </submittedName>
</protein>
<sequence>AQTANDLQACGSCSPEPTSSVISTPSVVSSATTTLSVVRPAISTVRELDTPAANSRTLIWCASSSASEDLLAASISRRSFFRACTSSSARPYASWHALKGDVVKSLWWRIRPPTLCHQMARQKGPQTQAP</sequence>
<comment type="caution">
    <text evidence="1">The sequence shown here is derived from an EMBL/GenBank/DDBJ whole genome shotgun (WGS) entry which is preliminary data.</text>
</comment>
<proteinExistence type="predicted"/>
<gene>
    <name evidence="1" type="ORF">EJD97_021276</name>
</gene>
<reference evidence="1" key="1">
    <citation type="submission" date="2019-05" db="EMBL/GenBank/DDBJ databases">
        <title>The de novo reference genome and transcriptome assemblies of the wild tomato species Solanum chilense.</title>
        <authorList>
            <person name="Stam R."/>
            <person name="Nosenko T."/>
            <person name="Hoerger A.C."/>
            <person name="Stephan W."/>
            <person name="Seidel M.A."/>
            <person name="Kuhn J.M.M."/>
            <person name="Haberer G."/>
            <person name="Tellier A."/>
        </authorList>
    </citation>
    <scope>NUCLEOTIDE SEQUENCE</scope>
    <source>
        <tissue evidence="1">Mature leaves</tissue>
    </source>
</reference>
<organism evidence="1">
    <name type="scientific">Solanum chilense</name>
    <name type="common">Tomato</name>
    <name type="synonym">Lycopersicon chilense</name>
    <dbReference type="NCBI Taxonomy" id="4083"/>
    <lineage>
        <taxon>Eukaryota</taxon>
        <taxon>Viridiplantae</taxon>
        <taxon>Streptophyta</taxon>
        <taxon>Embryophyta</taxon>
        <taxon>Tracheophyta</taxon>
        <taxon>Spermatophyta</taxon>
        <taxon>Magnoliopsida</taxon>
        <taxon>eudicotyledons</taxon>
        <taxon>Gunneridae</taxon>
        <taxon>Pentapetalae</taxon>
        <taxon>asterids</taxon>
        <taxon>lamiids</taxon>
        <taxon>Solanales</taxon>
        <taxon>Solanaceae</taxon>
        <taxon>Solanoideae</taxon>
        <taxon>Solaneae</taxon>
        <taxon>Solanum</taxon>
        <taxon>Solanum subgen. Lycopersicon</taxon>
    </lineage>
</organism>
<accession>A0A6N2AK11</accession>
<feature type="non-terminal residue" evidence="1">
    <location>
        <position position="1"/>
    </location>
</feature>